<dbReference type="EC" id="2.8.1.13" evidence="9"/>
<dbReference type="RefSeq" id="WP_059429247.1">
    <property type="nucleotide sequence ID" value="NZ_FAUU01000001.1"/>
</dbReference>
<comment type="catalytic activity">
    <reaction evidence="8 9">
        <text>S-sulfanyl-L-cysteinyl-[protein] + uridine(34) in tRNA + AH2 + ATP = 2-thiouridine(34) in tRNA + L-cysteinyl-[protein] + A + AMP + diphosphate + H(+)</text>
        <dbReference type="Rhea" id="RHEA:47032"/>
        <dbReference type="Rhea" id="RHEA-COMP:10131"/>
        <dbReference type="Rhea" id="RHEA-COMP:11726"/>
        <dbReference type="Rhea" id="RHEA-COMP:11727"/>
        <dbReference type="Rhea" id="RHEA-COMP:11728"/>
        <dbReference type="ChEBI" id="CHEBI:13193"/>
        <dbReference type="ChEBI" id="CHEBI:15378"/>
        <dbReference type="ChEBI" id="CHEBI:17499"/>
        <dbReference type="ChEBI" id="CHEBI:29950"/>
        <dbReference type="ChEBI" id="CHEBI:30616"/>
        <dbReference type="ChEBI" id="CHEBI:33019"/>
        <dbReference type="ChEBI" id="CHEBI:61963"/>
        <dbReference type="ChEBI" id="CHEBI:65315"/>
        <dbReference type="ChEBI" id="CHEBI:87170"/>
        <dbReference type="ChEBI" id="CHEBI:456215"/>
        <dbReference type="EC" id="2.8.1.13"/>
    </reaction>
</comment>
<dbReference type="Gene3D" id="3.40.50.620">
    <property type="entry name" value="HUPs"/>
    <property type="match status" value="1"/>
</dbReference>
<keyword evidence="4 9" id="KW-0547">Nucleotide-binding</keyword>
<proteinExistence type="inferred from homology"/>
<evidence type="ECO:0000313" key="13">
    <source>
        <dbReference type="EMBL" id="CUU76836.1"/>
    </source>
</evidence>
<dbReference type="GO" id="GO:0005524">
    <property type="term" value="F:ATP binding"/>
    <property type="evidence" value="ECO:0007669"/>
    <property type="project" value="UniProtKB-KW"/>
</dbReference>
<feature type="site" description="Interaction with tRNA" evidence="9">
    <location>
        <position position="117"/>
    </location>
</feature>
<accession>A0A9W5ALP1</accession>
<reference evidence="14 15" key="1">
    <citation type="submission" date="2015-11" db="EMBL/GenBank/DDBJ databases">
        <authorList>
            <consortium name="Pathogen Informatics"/>
        </authorList>
    </citation>
    <scope>NUCLEOTIDE SEQUENCE [LARGE SCALE GENOMIC DNA]</scope>
    <source>
        <strain evidence="13 14">006A-0059</strain>
        <strain evidence="12 15">006A-0191</strain>
    </source>
</reference>
<evidence type="ECO:0000313" key="14">
    <source>
        <dbReference type="Proteomes" id="UP000052237"/>
    </source>
</evidence>
<keyword evidence="3 9" id="KW-0819">tRNA processing</keyword>
<keyword evidence="2 9" id="KW-0808">Transferase</keyword>
<evidence type="ECO:0000256" key="6">
    <source>
        <dbReference type="ARBA" id="ARBA00022884"/>
    </source>
</evidence>
<dbReference type="GO" id="GO:0005737">
    <property type="term" value="C:cytoplasm"/>
    <property type="evidence" value="ECO:0007669"/>
    <property type="project" value="UniProtKB-SubCell"/>
</dbReference>
<evidence type="ECO:0000256" key="2">
    <source>
        <dbReference type="ARBA" id="ARBA00022679"/>
    </source>
</evidence>
<dbReference type="Proteomes" id="UP000052257">
    <property type="component" value="Unassembled WGS sequence"/>
</dbReference>
<keyword evidence="14" id="KW-1185">Reference proteome</keyword>
<dbReference type="Gene3D" id="2.30.30.280">
    <property type="entry name" value="Adenine nucleotide alpha hydrolases-like domains"/>
    <property type="match status" value="1"/>
</dbReference>
<keyword evidence="5 9" id="KW-0067">ATP-binding</keyword>
<dbReference type="FunFam" id="2.30.30.280:FF:000001">
    <property type="entry name" value="tRNA-specific 2-thiouridylase MnmA"/>
    <property type="match status" value="1"/>
</dbReference>
<dbReference type="CDD" id="cd01998">
    <property type="entry name" value="MnmA_TRMU-like"/>
    <property type="match status" value="1"/>
</dbReference>
<dbReference type="EMBL" id="FAVB01000002">
    <property type="protein sequence ID" value="CUU76836.1"/>
    <property type="molecule type" value="Genomic_DNA"/>
</dbReference>
<dbReference type="Gene3D" id="2.40.30.10">
    <property type="entry name" value="Translation factors"/>
    <property type="match status" value="1"/>
</dbReference>
<accession>A0A0S4RVR9</accession>
<dbReference type="Proteomes" id="UP000052237">
    <property type="component" value="Unassembled WGS sequence"/>
</dbReference>
<feature type="active site" description="Nucleophile" evidence="9">
    <location>
        <position position="92"/>
    </location>
</feature>
<dbReference type="GO" id="GO:0000049">
    <property type="term" value="F:tRNA binding"/>
    <property type="evidence" value="ECO:0007669"/>
    <property type="project" value="UniProtKB-KW"/>
</dbReference>
<feature type="active site" description="Cysteine persulfide intermediate" evidence="9">
    <location>
        <position position="186"/>
    </location>
</feature>
<dbReference type="GO" id="GO:0103016">
    <property type="term" value="F:tRNA-uridine 2-sulfurtransferase activity"/>
    <property type="evidence" value="ECO:0007669"/>
    <property type="project" value="UniProtKB-EC"/>
</dbReference>
<dbReference type="AlphaFoldDB" id="A0A0S4RVR9"/>
<dbReference type="HAMAP" id="MF_00144">
    <property type="entry name" value="tRNA_thiouridyl_MnmA"/>
    <property type="match status" value="1"/>
</dbReference>
<keyword evidence="9" id="KW-0963">Cytoplasm</keyword>
<organism evidence="13 14">
    <name type="scientific">Campylobacter hyointestinalis subsp. hyointestinalis</name>
    <dbReference type="NCBI Taxonomy" id="91352"/>
    <lineage>
        <taxon>Bacteria</taxon>
        <taxon>Pseudomonadati</taxon>
        <taxon>Campylobacterota</taxon>
        <taxon>Epsilonproteobacteria</taxon>
        <taxon>Campylobacterales</taxon>
        <taxon>Campylobacteraceae</taxon>
        <taxon>Campylobacter</taxon>
    </lineage>
</organism>
<dbReference type="Pfam" id="PF20258">
    <property type="entry name" value="tRNA_Me_trans_C"/>
    <property type="match status" value="1"/>
</dbReference>
<keyword evidence="7" id="KW-1015">Disulfide bond</keyword>
<dbReference type="GO" id="GO:0008168">
    <property type="term" value="F:methyltransferase activity"/>
    <property type="evidence" value="ECO:0007669"/>
    <property type="project" value="UniProtKB-KW"/>
</dbReference>
<evidence type="ECO:0000313" key="15">
    <source>
        <dbReference type="Proteomes" id="UP000052257"/>
    </source>
</evidence>
<dbReference type="GO" id="GO:0032259">
    <property type="term" value="P:methylation"/>
    <property type="evidence" value="ECO:0007669"/>
    <property type="project" value="UniProtKB-KW"/>
</dbReference>
<evidence type="ECO:0000313" key="12">
    <source>
        <dbReference type="EMBL" id="CUU72400.1"/>
    </source>
</evidence>
<gene>
    <name evidence="9 13" type="primary">mnmA</name>
    <name evidence="13" type="ORF">ERS686654_00803</name>
    <name evidence="12" type="ORF">ERS739220_00418</name>
</gene>
<comment type="subcellular location">
    <subcellularLocation>
        <location evidence="9">Cytoplasm</location>
    </subcellularLocation>
</comment>
<evidence type="ECO:0000256" key="3">
    <source>
        <dbReference type="ARBA" id="ARBA00022694"/>
    </source>
</evidence>
<dbReference type="InterPro" id="IPR014729">
    <property type="entry name" value="Rossmann-like_a/b/a_fold"/>
</dbReference>
<dbReference type="Pfam" id="PF03054">
    <property type="entry name" value="tRNA_Me_trans"/>
    <property type="match status" value="1"/>
</dbReference>
<dbReference type="NCBIfam" id="TIGR00420">
    <property type="entry name" value="trmU"/>
    <property type="match status" value="1"/>
</dbReference>
<dbReference type="NCBIfam" id="NF001138">
    <property type="entry name" value="PRK00143.1"/>
    <property type="match status" value="1"/>
</dbReference>
<evidence type="ECO:0000256" key="1">
    <source>
        <dbReference type="ARBA" id="ARBA00022555"/>
    </source>
</evidence>
<dbReference type="PANTHER" id="PTHR11933:SF5">
    <property type="entry name" value="MITOCHONDRIAL TRNA-SPECIFIC 2-THIOURIDYLASE 1"/>
    <property type="match status" value="1"/>
</dbReference>
<comment type="caution">
    <text evidence="9">Lacks conserved residue(s) required for the propagation of feature annotation.</text>
</comment>
<sequence>MKVLVALSGGVDSSMSAKYLQDMGYNIVGCYMKLHTKPGYHEENIRKVKKVGDFLGIETHVLNLEDEFKKEVFIPFINAYKTGLTPNPCAICNKMIKFGALWEFAKSLGCDKIASGHYARIENGLIKSAVDKSKDQSYFLANIDPQILHHIIFPLGDKLKSDIKAAAAKIPQISELASQKESSEICFVETTYIDVLKEHFDTNLPGVVRDVSGKAIGKHNGYMHYTIGKRRGFSISGAHEPHYVLGIDAVKNEIIVGLKNELENYEFKTSNFNNFTDKDSFECFVKIRYRSEKLPCSVSKFESGLKVNLKQNNASGVASGQLAVFYDEFDRVLASGFIK</sequence>
<dbReference type="SUPFAM" id="SSF52402">
    <property type="entry name" value="Adenine nucleotide alpha hydrolases-like"/>
    <property type="match status" value="1"/>
</dbReference>
<name>A0A0S4RVR9_CAMHY</name>
<feature type="domain" description="tRNA-specific 2-thiouridylase MnmA-like C-terminal" evidence="10">
    <location>
        <begin position="269"/>
        <end position="338"/>
    </location>
</feature>
<dbReference type="GO" id="GO:0002143">
    <property type="term" value="P:tRNA wobble position uridine thiolation"/>
    <property type="evidence" value="ECO:0007669"/>
    <property type="project" value="TreeGrafter"/>
</dbReference>
<evidence type="ECO:0000259" key="11">
    <source>
        <dbReference type="Pfam" id="PF20259"/>
    </source>
</evidence>
<comment type="caution">
    <text evidence="13">The sequence shown here is derived from an EMBL/GenBank/DDBJ whole genome shotgun (WGS) entry which is preliminary data.</text>
</comment>
<evidence type="ECO:0000256" key="5">
    <source>
        <dbReference type="ARBA" id="ARBA00022840"/>
    </source>
</evidence>
<comment type="function">
    <text evidence="9">Catalyzes the 2-thiolation of uridine at the wobble position (U34) of tRNA, leading to the formation of s(2)U34.</text>
</comment>
<feature type="binding site" evidence="9">
    <location>
        <position position="32"/>
    </location>
    <ligand>
        <name>ATP</name>
        <dbReference type="ChEBI" id="CHEBI:30616"/>
    </ligand>
</feature>
<protein>
    <recommendedName>
        <fullName evidence="9">tRNA-specific 2-thiouridylase MnmA</fullName>
        <ecNumber evidence="9">2.8.1.13</ecNumber>
    </recommendedName>
</protein>
<dbReference type="Pfam" id="PF20259">
    <property type="entry name" value="tRNA_Me_trans_M"/>
    <property type="match status" value="1"/>
</dbReference>
<keyword evidence="6 9" id="KW-0694">RNA-binding</keyword>
<evidence type="ECO:0000256" key="7">
    <source>
        <dbReference type="ARBA" id="ARBA00023157"/>
    </source>
</evidence>
<feature type="domain" description="tRNA-specific 2-thiouridylase MnmA-like central" evidence="11">
    <location>
        <begin position="194"/>
        <end position="257"/>
    </location>
</feature>
<feature type="site" description="Interaction with tRNA" evidence="9">
    <location>
        <position position="321"/>
    </location>
</feature>
<dbReference type="InterPro" id="IPR023382">
    <property type="entry name" value="MnmA-like_central_sf"/>
</dbReference>
<dbReference type="EMBL" id="FAUW01000001">
    <property type="protein sequence ID" value="CUU72400.1"/>
    <property type="molecule type" value="Genomic_DNA"/>
</dbReference>
<evidence type="ECO:0000256" key="9">
    <source>
        <dbReference type="HAMAP-Rule" id="MF_00144"/>
    </source>
</evidence>
<evidence type="ECO:0000256" key="4">
    <source>
        <dbReference type="ARBA" id="ARBA00022741"/>
    </source>
</evidence>
<keyword evidence="1 9" id="KW-0820">tRNA-binding</keyword>
<dbReference type="InterPro" id="IPR046885">
    <property type="entry name" value="MnmA-like_C"/>
</dbReference>
<dbReference type="PANTHER" id="PTHR11933">
    <property type="entry name" value="TRNA 5-METHYLAMINOMETHYL-2-THIOURIDYLATE -METHYLTRANSFERASE"/>
    <property type="match status" value="1"/>
</dbReference>
<feature type="binding site" evidence="9">
    <location>
        <position position="116"/>
    </location>
    <ligand>
        <name>ATP</name>
        <dbReference type="ChEBI" id="CHEBI:30616"/>
    </ligand>
</feature>
<keyword evidence="13" id="KW-0489">Methyltransferase</keyword>
<comment type="similarity">
    <text evidence="9">Belongs to the MnmA/TRMU family.</text>
</comment>
<feature type="region of interest" description="Interaction with tRNA" evidence="9">
    <location>
        <begin position="134"/>
        <end position="136"/>
    </location>
</feature>
<feature type="region of interest" description="Interaction with tRNA" evidence="9">
    <location>
        <begin position="288"/>
        <end position="289"/>
    </location>
</feature>
<dbReference type="InterPro" id="IPR004506">
    <property type="entry name" value="MnmA-like"/>
</dbReference>
<evidence type="ECO:0000256" key="8">
    <source>
        <dbReference type="ARBA" id="ARBA00051542"/>
    </source>
</evidence>
<dbReference type="InterPro" id="IPR046884">
    <property type="entry name" value="MnmA-like_central"/>
</dbReference>
<feature type="binding site" evidence="9">
    <location>
        <begin position="6"/>
        <end position="13"/>
    </location>
    <ligand>
        <name>ATP</name>
        <dbReference type="ChEBI" id="CHEBI:30616"/>
    </ligand>
</feature>
<evidence type="ECO:0000259" key="10">
    <source>
        <dbReference type="Pfam" id="PF20258"/>
    </source>
</evidence>